<proteinExistence type="inferred from homology"/>
<evidence type="ECO:0000256" key="4">
    <source>
        <dbReference type="SAM" id="MobiDB-lite"/>
    </source>
</evidence>
<dbReference type="Gene3D" id="3.20.20.80">
    <property type="entry name" value="Glycosidases"/>
    <property type="match status" value="1"/>
</dbReference>
<dbReference type="InterPro" id="IPR017853">
    <property type="entry name" value="GH"/>
</dbReference>
<protein>
    <recommendedName>
        <fullName evidence="9">Glycosyl hydrolase family 30 TIM-barrel domain-containing protein</fullName>
    </recommendedName>
</protein>
<dbReference type="GO" id="GO:0016020">
    <property type="term" value="C:membrane"/>
    <property type="evidence" value="ECO:0007669"/>
    <property type="project" value="GOC"/>
</dbReference>
<name>A0A7S4EEL4_9STRA</name>
<keyword evidence="5" id="KW-0812">Transmembrane</keyword>
<feature type="compositionally biased region" description="Pro residues" evidence="4">
    <location>
        <begin position="60"/>
        <end position="70"/>
    </location>
</feature>
<dbReference type="InterPro" id="IPR033453">
    <property type="entry name" value="Glyco_hydro_30_TIM-barrel"/>
</dbReference>
<accession>A0A7S4EEL4</accession>
<organism evidence="8">
    <name type="scientific">Pseudo-nitzschia australis</name>
    <dbReference type="NCBI Taxonomy" id="44445"/>
    <lineage>
        <taxon>Eukaryota</taxon>
        <taxon>Sar</taxon>
        <taxon>Stramenopiles</taxon>
        <taxon>Ochrophyta</taxon>
        <taxon>Bacillariophyta</taxon>
        <taxon>Bacillariophyceae</taxon>
        <taxon>Bacillariophycidae</taxon>
        <taxon>Bacillariales</taxon>
        <taxon>Bacillariaceae</taxon>
        <taxon>Pseudo-nitzschia</taxon>
    </lineage>
</organism>
<feature type="transmembrane region" description="Helical" evidence="5">
    <location>
        <begin position="28"/>
        <end position="46"/>
    </location>
</feature>
<dbReference type="SUPFAM" id="SSF51445">
    <property type="entry name" value="(Trans)glycosidases"/>
    <property type="match status" value="1"/>
</dbReference>
<feature type="region of interest" description="Disordered" evidence="4">
    <location>
        <begin position="1"/>
        <end position="24"/>
    </location>
</feature>
<evidence type="ECO:0000259" key="6">
    <source>
        <dbReference type="Pfam" id="PF02055"/>
    </source>
</evidence>
<dbReference type="EMBL" id="HBIX01000656">
    <property type="protein sequence ID" value="CAE0707803.1"/>
    <property type="molecule type" value="Transcribed_RNA"/>
</dbReference>
<keyword evidence="3" id="KW-0378">Hydrolase</keyword>
<evidence type="ECO:0000256" key="2">
    <source>
        <dbReference type="ARBA" id="ARBA00022729"/>
    </source>
</evidence>
<feature type="domain" description="Glycosyl hydrolase family 30 beta sandwich" evidence="7">
    <location>
        <begin position="792"/>
        <end position="842"/>
    </location>
</feature>
<sequence length="845" mass="92830">MNETKSLLNKHGEESNACGGNKETKKPWFGMGALSIALVGVGMFLGNSLDRLSSPNTIESPPPHPPPTDDVPPSTTRNRPLCRTYGENARFAGILQTSMGSPSEQWSHIPCYAQPKKTRLWAGQESSADAAGINSFGAPDAIFRVNFSRPAFPERQPILGFGGAFTDASALNYQSLSDSGKERLMELLFGETGIGYSLGRVHMNSCDFSAESYSFDEVDGDFELKHFDTDVTHDAQKDGMIDMILRASTIFNEAWDEKDKKFNVNADGGMKDGDFKVFASPWSPPSWMKSVSSSEDIEAGLEHASGMTGSSVPSCLREGTGKDSKYAKAWALYFSKFITAYHKYGVPLKAVTVQNEPEFPAPWEACGYTPETEADFVGYHLGPQLEKDHPDVRIFMFDHNKDHIVTWAKTLLNQTHPSSKYITGSAYHWYAGGMDRLLDGAVGSPNMHRMQSKLKSLNVSNDHLVFNSEACHCPYTGYAGGDIDVIWARAERYAHTILADLAAGSNGWVEWNLVLDSVGGPNHLHNLCDATILAVPHRAVDGADIPPTMEWETTDSTKTFGPNVGDGRTREELNALGFPAKHLDVGLAVQPMYYYMGHISRYVRPGSRPVMGLVDNANDGFRAFRLPGEDVAGGGFNDLARQGIELTAWPCEGSTRQQFHWQHNHHRIEVYGHDWQGNPTQSCVSDHADDSFLGVTLTDCNSEWGIGMFDIIKDETSDYVKFKENGDLHRCLVLNRLENEGGAYGPRGGAQVTFGHCDSPSALWIYSKATNEIISDDLPGGSVCMTTGWPFLQIGAFETPNGESDKIIVVLNEAQDSANYVLYDEDDLILSGSIPPHSIQTLLLD</sequence>
<dbReference type="Pfam" id="PF02055">
    <property type="entry name" value="Glyco_hydro_30"/>
    <property type="match status" value="1"/>
</dbReference>
<comment type="similarity">
    <text evidence="1">Belongs to the glycosyl hydrolase 30 family.</text>
</comment>
<dbReference type="GO" id="GO:0006680">
    <property type="term" value="P:glucosylceramide catabolic process"/>
    <property type="evidence" value="ECO:0007669"/>
    <property type="project" value="TreeGrafter"/>
</dbReference>
<evidence type="ECO:0000259" key="7">
    <source>
        <dbReference type="Pfam" id="PF17189"/>
    </source>
</evidence>
<keyword evidence="5" id="KW-0472">Membrane</keyword>
<dbReference type="InterPro" id="IPR001139">
    <property type="entry name" value="Glyco_hydro_30"/>
</dbReference>
<evidence type="ECO:0000256" key="1">
    <source>
        <dbReference type="ARBA" id="ARBA00005382"/>
    </source>
</evidence>
<feature type="domain" description="Glycosyl hydrolase family 30 TIM-barrel" evidence="6">
    <location>
        <begin position="158"/>
        <end position="538"/>
    </location>
</feature>
<dbReference type="PANTHER" id="PTHR11069">
    <property type="entry name" value="GLUCOSYLCERAMIDASE"/>
    <property type="match status" value="1"/>
</dbReference>
<keyword evidence="5" id="KW-1133">Transmembrane helix</keyword>
<evidence type="ECO:0000256" key="5">
    <source>
        <dbReference type="SAM" id="Phobius"/>
    </source>
</evidence>
<evidence type="ECO:0000256" key="3">
    <source>
        <dbReference type="ARBA" id="ARBA00022801"/>
    </source>
</evidence>
<evidence type="ECO:0008006" key="9">
    <source>
        <dbReference type="Google" id="ProtNLM"/>
    </source>
</evidence>
<keyword evidence="2" id="KW-0732">Signal</keyword>
<dbReference type="GO" id="GO:0004348">
    <property type="term" value="F:glucosylceramidase activity"/>
    <property type="evidence" value="ECO:0007669"/>
    <property type="project" value="InterPro"/>
</dbReference>
<dbReference type="PRINTS" id="PR00843">
    <property type="entry name" value="GLHYDRLASE30"/>
</dbReference>
<feature type="region of interest" description="Disordered" evidence="4">
    <location>
        <begin position="52"/>
        <end position="80"/>
    </location>
</feature>
<dbReference type="PANTHER" id="PTHR11069:SF23">
    <property type="entry name" value="LYSOSOMAL ACID GLUCOSYLCERAMIDASE"/>
    <property type="match status" value="1"/>
</dbReference>
<reference evidence="8" key="1">
    <citation type="submission" date="2021-01" db="EMBL/GenBank/DDBJ databases">
        <authorList>
            <person name="Corre E."/>
            <person name="Pelletier E."/>
            <person name="Niang G."/>
            <person name="Scheremetjew M."/>
            <person name="Finn R."/>
            <person name="Kale V."/>
            <person name="Holt S."/>
            <person name="Cochrane G."/>
            <person name="Meng A."/>
            <person name="Brown T."/>
            <person name="Cohen L."/>
        </authorList>
    </citation>
    <scope>NUCLEOTIDE SEQUENCE</scope>
    <source>
        <strain evidence="8">10249 10 AB</strain>
    </source>
</reference>
<dbReference type="InterPro" id="IPR033452">
    <property type="entry name" value="GH30_C"/>
</dbReference>
<evidence type="ECO:0000313" key="8">
    <source>
        <dbReference type="EMBL" id="CAE0707803.1"/>
    </source>
</evidence>
<dbReference type="Pfam" id="PF17189">
    <property type="entry name" value="Glyco_hydro_30C"/>
    <property type="match status" value="1"/>
</dbReference>
<gene>
    <name evidence="8" type="ORF">PAUS00366_LOCUS523</name>
</gene>
<dbReference type="AlphaFoldDB" id="A0A7S4EEL4"/>